<name>A0A3E2GZF9_SCYLI</name>
<dbReference type="AlphaFoldDB" id="A0A3E2GZF9"/>
<feature type="non-terminal residue" evidence="2">
    <location>
        <position position="1"/>
    </location>
</feature>
<dbReference type="SUPFAM" id="SSF89796">
    <property type="entry name" value="CoA-transferase family III (CaiB/BaiF)"/>
    <property type="match status" value="2"/>
</dbReference>
<dbReference type="STRING" id="5539.A0A3E2GZF9"/>
<comment type="similarity">
    <text evidence="1">Belongs to the CoA-transferase III family.</text>
</comment>
<dbReference type="OrthoDB" id="2308815at2759"/>
<comment type="caution">
    <text evidence="2">The sequence shown here is derived from an EMBL/GenBank/DDBJ whole genome shotgun (WGS) entry which is preliminary data.</text>
</comment>
<dbReference type="InterPro" id="IPR052985">
    <property type="entry name" value="CoA-trans_III_biosynth/detox"/>
</dbReference>
<dbReference type="OMA" id="MRENCYG"/>
<dbReference type="EMBL" id="NCSJ02000257">
    <property type="protein sequence ID" value="RFU26526.1"/>
    <property type="molecule type" value="Genomic_DNA"/>
</dbReference>
<gene>
    <name evidence="2" type="ORF">B7463_g9822</name>
</gene>
<proteinExistence type="inferred from homology"/>
<dbReference type="Pfam" id="PF02515">
    <property type="entry name" value="CoA_transf_3"/>
    <property type="match status" value="1"/>
</dbReference>
<evidence type="ECO:0000313" key="2">
    <source>
        <dbReference type="EMBL" id="RFU26526.1"/>
    </source>
</evidence>
<evidence type="ECO:0000313" key="3">
    <source>
        <dbReference type="Proteomes" id="UP000258309"/>
    </source>
</evidence>
<dbReference type="InterPro" id="IPR003673">
    <property type="entry name" value="CoA-Trfase_fam_III"/>
</dbReference>
<protein>
    <submittedName>
        <fullName evidence="2">Uncharacterized protein</fullName>
    </submittedName>
</protein>
<reference evidence="2 3" key="1">
    <citation type="submission" date="2018-05" db="EMBL/GenBank/DDBJ databases">
        <title>Draft genome sequence of Scytalidium lignicola DSM 105466, a ubiquitous saprotrophic fungus.</title>
        <authorList>
            <person name="Buettner E."/>
            <person name="Gebauer A.M."/>
            <person name="Hofrichter M."/>
            <person name="Liers C."/>
            <person name="Kellner H."/>
        </authorList>
    </citation>
    <scope>NUCLEOTIDE SEQUENCE [LARGE SCALE GENOMIC DNA]</scope>
    <source>
        <strain evidence="2 3">DSM 105466</strain>
    </source>
</reference>
<keyword evidence="3" id="KW-1185">Reference proteome</keyword>
<dbReference type="GO" id="GO:0003824">
    <property type="term" value="F:catalytic activity"/>
    <property type="evidence" value="ECO:0007669"/>
    <property type="project" value="InterPro"/>
</dbReference>
<dbReference type="Gene3D" id="3.40.50.10540">
    <property type="entry name" value="Crotonobetainyl-coa:carnitine coa-transferase, domain 1"/>
    <property type="match status" value="1"/>
</dbReference>
<dbReference type="Proteomes" id="UP000258309">
    <property type="component" value="Unassembled WGS sequence"/>
</dbReference>
<evidence type="ECO:0000256" key="1">
    <source>
        <dbReference type="ARBA" id="ARBA00008383"/>
    </source>
</evidence>
<accession>A0A3E2GZF9</accession>
<organism evidence="2 3">
    <name type="scientific">Scytalidium lignicola</name>
    <name type="common">Hyphomycete</name>
    <dbReference type="NCBI Taxonomy" id="5539"/>
    <lineage>
        <taxon>Eukaryota</taxon>
        <taxon>Fungi</taxon>
        <taxon>Dikarya</taxon>
        <taxon>Ascomycota</taxon>
        <taxon>Pezizomycotina</taxon>
        <taxon>Leotiomycetes</taxon>
        <taxon>Leotiomycetes incertae sedis</taxon>
        <taxon>Scytalidium</taxon>
    </lineage>
</organism>
<dbReference type="PANTHER" id="PTHR48229">
    <property type="entry name" value="CAIB/BAIF FAMILY ENZYME (AFU_ORTHOLOGUE AFUA_1G05360)-RELATED"/>
    <property type="match status" value="1"/>
</dbReference>
<dbReference type="PANTHER" id="PTHR48229:SF1">
    <property type="entry name" value="ALPHA METHYLACYL-COA RACEMASE-RELATED"/>
    <property type="match status" value="1"/>
</dbReference>
<sequence length="566" mass="63769">MSEYTVQEESKRILFEGLLNDPRLGFTPDVVAAAKDVKFTGGKKPYLPTPFKMGETASALAALVGIYGSLIAHDRYGIKQDVSVNTYSPHAPFLTHMEIFLLLTDDCRDKATLFLMGFYLTHIDGANVMSSPSIAARAKEYDLYESTRPLHSQLTNHYQCKDGKYYHTHVSLNPFPMLKLMNVKSFDATTEEAREFWKKKVLEWDSQDLDLAVNEKFREAGTICYTPEEFFSLPHGQVMSKQPLVDMIALKAPKKPWLAAPQNSDYRPLAGIKIIDLSRAVAAPAVSKLLALLGADVIRVSCPTHADVAMLLVDLNTGKRDVAIDLKTEEGRQIFRSIIKNADVLVDGFRPYAIDKMGFSSSTLREINPSLIYVRENCYGWHGPWAHRSGWQMIADAVVGLAIVQGQFLGLKDNEPVMPLLPNSDYQTGLIGAVFIIQALRRRATEDVTFNLDLSLVQYDIWLYRQGVYDKHESNLIRKRNPNFKCVACTHIFEIWMKLQSSIKADQPDLFTKPEFYDEIPGKEWGENRDITVLRAPFDLSKSKVGYLCPSGPRGWANSNPTWLTA</sequence>
<feature type="non-terminal residue" evidence="2">
    <location>
        <position position="566"/>
    </location>
</feature>
<dbReference type="InterPro" id="IPR023606">
    <property type="entry name" value="CoA-Trfase_III_dom_1_sf"/>
</dbReference>